<dbReference type="InterPro" id="IPR031851">
    <property type="entry name" value="DUF4750"/>
</dbReference>
<name>A0AAP0IBP0_9MAGN</name>
<dbReference type="Proteomes" id="UP001419268">
    <property type="component" value="Unassembled WGS sequence"/>
</dbReference>
<evidence type="ECO:0000313" key="3">
    <source>
        <dbReference type="Proteomes" id="UP001419268"/>
    </source>
</evidence>
<sequence>MAPLPSLWDYSILIVIRPLFAIAITLSLIFLGWVIAWKLVLAHVPLAQEIRKSLRKKEPVKQKPPTGRLSRFYRAVVNSSSG</sequence>
<dbReference type="PANTHER" id="PTHR37192">
    <property type="entry name" value="TRANSMEMBRANE PROTEIN"/>
    <property type="match status" value="1"/>
</dbReference>
<keyword evidence="1" id="KW-0812">Transmembrane</keyword>
<proteinExistence type="predicted"/>
<dbReference type="EMBL" id="JBBNAG010000008">
    <property type="protein sequence ID" value="KAK9112325.1"/>
    <property type="molecule type" value="Genomic_DNA"/>
</dbReference>
<evidence type="ECO:0000313" key="2">
    <source>
        <dbReference type="EMBL" id="KAK9112325.1"/>
    </source>
</evidence>
<protein>
    <submittedName>
        <fullName evidence="2">Uncharacterized protein</fullName>
    </submittedName>
</protein>
<reference evidence="2 3" key="1">
    <citation type="submission" date="2024-01" db="EMBL/GenBank/DDBJ databases">
        <title>Genome assemblies of Stephania.</title>
        <authorList>
            <person name="Yang L."/>
        </authorList>
    </citation>
    <scope>NUCLEOTIDE SEQUENCE [LARGE SCALE GENOMIC DNA]</scope>
    <source>
        <strain evidence="2">JXDWG</strain>
        <tissue evidence="2">Leaf</tissue>
    </source>
</reference>
<dbReference type="AlphaFoldDB" id="A0AAP0IBP0"/>
<dbReference type="PANTHER" id="PTHR37192:SF2">
    <property type="entry name" value="TRANSMEMBRANE PROTEIN"/>
    <property type="match status" value="1"/>
</dbReference>
<feature type="transmembrane region" description="Helical" evidence="1">
    <location>
        <begin position="20"/>
        <end position="47"/>
    </location>
</feature>
<organism evidence="2 3">
    <name type="scientific">Stephania cephalantha</name>
    <dbReference type="NCBI Taxonomy" id="152367"/>
    <lineage>
        <taxon>Eukaryota</taxon>
        <taxon>Viridiplantae</taxon>
        <taxon>Streptophyta</taxon>
        <taxon>Embryophyta</taxon>
        <taxon>Tracheophyta</taxon>
        <taxon>Spermatophyta</taxon>
        <taxon>Magnoliopsida</taxon>
        <taxon>Ranunculales</taxon>
        <taxon>Menispermaceae</taxon>
        <taxon>Menispermoideae</taxon>
        <taxon>Cissampelideae</taxon>
        <taxon>Stephania</taxon>
    </lineage>
</organism>
<accession>A0AAP0IBP0</accession>
<keyword evidence="3" id="KW-1185">Reference proteome</keyword>
<keyword evidence="1" id="KW-0472">Membrane</keyword>
<comment type="caution">
    <text evidence="2">The sequence shown here is derived from an EMBL/GenBank/DDBJ whole genome shotgun (WGS) entry which is preliminary data.</text>
</comment>
<gene>
    <name evidence="2" type="ORF">Scep_019844</name>
</gene>
<evidence type="ECO:0000256" key="1">
    <source>
        <dbReference type="SAM" id="Phobius"/>
    </source>
</evidence>
<dbReference type="Pfam" id="PF15938">
    <property type="entry name" value="DUF4750"/>
    <property type="match status" value="1"/>
</dbReference>
<keyword evidence="1" id="KW-1133">Transmembrane helix</keyword>